<feature type="domain" description="Glycosyl transferase CAP10" evidence="2">
    <location>
        <begin position="222"/>
        <end position="267"/>
    </location>
</feature>
<evidence type="ECO:0000256" key="1">
    <source>
        <dbReference type="SAM" id="Phobius"/>
    </source>
</evidence>
<evidence type="ECO:0000313" key="4">
    <source>
        <dbReference type="Proteomes" id="UP001054252"/>
    </source>
</evidence>
<dbReference type="InterPro" id="IPR051091">
    <property type="entry name" value="O-Glucosyltr/Glycosyltrsf_90"/>
</dbReference>
<evidence type="ECO:0000313" key="3">
    <source>
        <dbReference type="EMBL" id="GKU96883.1"/>
    </source>
</evidence>
<feature type="domain" description="Glycosyl transferase CAP10" evidence="2">
    <location>
        <begin position="94"/>
        <end position="221"/>
    </location>
</feature>
<dbReference type="Proteomes" id="UP001054252">
    <property type="component" value="Unassembled WGS sequence"/>
</dbReference>
<dbReference type="AlphaFoldDB" id="A0AAV5IG70"/>
<dbReference type="InterPro" id="IPR006598">
    <property type="entry name" value="CAP10"/>
</dbReference>
<comment type="caution">
    <text evidence="3">The sequence shown here is derived from an EMBL/GenBank/DDBJ whole genome shotgun (WGS) entry which is preliminary data.</text>
</comment>
<protein>
    <recommendedName>
        <fullName evidence="2">Glycosyl transferase CAP10 domain-containing protein</fullName>
    </recommendedName>
</protein>
<name>A0AAV5IG70_9ROSI</name>
<gene>
    <name evidence="3" type="ORF">SLEP1_g10065</name>
</gene>
<feature type="transmembrane region" description="Helical" evidence="1">
    <location>
        <begin position="21"/>
        <end position="44"/>
    </location>
</feature>
<dbReference type="Pfam" id="PF05686">
    <property type="entry name" value="Glyco_transf_90"/>
    <property type="match status" value="2"/>
</dbReference>
<proteinExistence type="predicted"/>
<dbReference type="EMBL" id="BPVZ01000010">
    <property type="protein sequence ID" value="GKU96883.1"/>
    <property type="molecule type" value="Genomic_DNA"/>
</dbReference>
<evidence type="ECO:0000259" key="2">
    <source>
        <dbReference type="Pfam" id="PF05686"/>
    </source>
</evidence>
<accession>A0AAV5IG70</accession>
<dbReference type="PANTHER" id="PTHR12203:SF74">
    <property type="entry name" value="GLYCOSYLTRANSFERASE"/>
    <property type="match status" value="1"/>
</dbReference>
<organism evidence="3 4">
    <name type="scientific">Rubroshorea leprosula</name>
    <dbReference type="NCBI Taxonomy" id="152421"/>
    <lineage>
        <taxon>Eukaryota</taxon>
        <taxon>Viridiplantae</taxon>
        <taxon>Streptophyta</taxon>
        <taxon>Embryophyta</taxon>
        <taxon>Tracheophyta</taxon>
        <taxon>Spermatophyta</taxon>
        <taxon>Magnoliopsida</taxon>
        <taxon>eudicotyledons</taxon>
        <taxon>Gunneridae</taxon>
        <taxon>Pentapetalae</taxon>
        <taxon>rosids</taxon>
        <taxon>malvids</taxon>
        <taxon>Malvales</taxon>
        <taxon>Dipterocarpaceae</taxon>
        <taxon>Rubroshorea</taxon>
    </lineage>
</organism>
<dbReference type="PANTHER" id="PTHR12203">
    <property type="entry name" value="KDEL LYS-ASP-GLU-LEU CONTAINING - RELATED"/>
    <property type="match status" value="1"/>
</dbReference>
<keyword evidence="1" id="KW-0472">Membrane</keyword>
<reference evidence="3 4" key="1">
    <citation type="journal article" date="2021" name="Commun. Biol.">
        <title>The genome of Shorea leprosula (Dipterocarpaceae) highlights the ecological relevance of drought in aseasonal tropical rainforests.</title>
        <authorList>
            <person name="Ng K.K.S."/>
            <person name="Kobayashi M.J."/>
            <person name="Fawcett J.A."/>
            <person name="Hatakeyama M."/>
            <person name="Paape T."/>
            <person name="Ng C.H."/>
            <person name="Ang C.C."/>
            <person name="Tnah L.H."/>
            <person name="Lee C.T."/>
            <person name="Nishiyama T."/>
            <person name="Sese J."/>
            <person name="O'Brien M.J."/>
            <person name="Copetti D."/>
            <person name="Mohd Noor M.I."/>
            <person name="Ong R.C."/>
            <person name="Putra M."/>
            <person name="Sireger I.Z."/>
            <person name="Indrioko S."/>
            <person name="Kosugi Y."/>
            <person name="Izuno A."/>
            <person name="Isagi Y."/>
            <person name="Lee S.L."/>
            <person name="Shimizu K.K."/>
        </authorList>
    </citation>
    <scope>NUCLEOTIDE SEQUENCE [LARGE SCALE GENOMIC DNA]</scope>
    <source>
        <strain evidence="3">214</strain>
    </source>
</reference>
<keyword evidence="1" id="KW-0812">Transmembrane</keyword>
<keyword evidence="4" id="KW-1185">Reference proteome</keyword>
<keyword evidence="1" id="KW-1133">Transmembrane helix</keyword>
<sequence>MNQSSLWQWRPTSRNTAVTTVIFFLLLFVGLSVFMGWFDVSIFYSGFSLQQQILSNHRIEHPLKCGNQTEITCPMSNYPNTTYNVTNPVNSSGTMCPSYFRWIHEDLRPWKETGITKDMVELARKTASFRLVIVNGTAYLQKYMWVFETRDKFSWWGIVQLLRWYPGRLPDLDMMFECGDLPLIPSRNFQGPDARPPPLFRYCSNEESLDIVFPDWSFWGWEFMEESLVTSPSNSIPCTLPPPYNATEMREFLDSKANATRKVEMLEKEYWDHIKKKQ</sequence>